<gene>
    <name evidence="2" type="ORF">MEUPH1_LOCUS22715</name>
</gene>
<accession>A0AAV0XIU8</accession>
<evidence type="ECO:0000313" key="2">
    <source>
        <dbReference type="EMBL" id="CAI6368345.1"/>
    </source>
</evidence>
<dbReference type="AlphaFoldDB" id="A0AAV0XIU8"/>
<evidence type="ECO:0008006" key="4">
    <source>
        <dbReference type="Google" id="ProtNLM"/>
    </source>
</evidence>
<evidence type="ECO:0000256" key="1">
    <source>
        <dbReference type="SAM" id="MobiDB-lite"/>
    </source>
</evidence>
<feature type="region of interest" description="Disordered" evidence="1">
    <location>
        <begin position="1"/>
        <end position="72"/>
    </location>
</feature>
<name>A0AAV0XIU8_9HEMI</name>
<feature type="compositionally biased region" description="Low complexity" evidence="1">
    <location>
        <begin position="39"/>
        <end position="62"/>
    </location>
</feature>
<dbReference type="EMBL" id="CARXXK010000005">
    <property type="protein sequence ID" value="CAI6368345.1"/>
    <property type="molecule type" value="Genomic_DNA"/>
</dbReference>
<sequence>MEKKPIEMTTSCPCERNSRALSKSRSWPMLYTVPEEETVGGTSPSSTTGADGQQQQQQQQQQLLPDKGRVAHQMQMAAPAANVGRLLRRHYYPEAGWGWVVVACACMVHLLNHGLQLSFGALEKDVVHRFRDATYDRTGKRSPMLL</sequence>
<keyword evidence="3" id="KW-1185">Reference proteome</keyword>
<protein>
    <recommendedName>
        <fullName evidence="4">Monocarboxylate transporter</fullName>
    </recommendedName>
</protein>
<dbReference type="Proteomes" id="UP001160148">
    <property type="component" value="Unassembled WGS sequence"/>
</dbReference>
<evidence type="ECO:0000313" key="3">
    <source>
        <dbReference type="Proteomes" id="UP001160148"/>
    </source>
</evidence>
<proteinExistence type="predicted"/>
<comment type="caution">
    <text evidence="2">The sequence shown here is derived from an EMBL/GenBank/DDBJ whole genome shotgun (WGS) entry which is preliminary data.</text>
</comment>
<organism evidence="2 3">
    <name type="scientific">Macrosiphum euphorbiae</name>
    <name type="common">potato aphid</name>
    <dbReference type="NCBI Taxonomy" id="13131"/>
    <lineage>
        <taxon>Eukaryota</taxon>
        <taxon>Metazoa</taxon>
        <taxon>Ecdysozoa</taxon>
        <taxon>Arthropoda</taxon>
        <taxon>Hexapoda</taxon>
        <taxon>Insecta</taxon>
        <taxon>Pterygota</taxon>
        <taxon>Neoptera</taxon>
        <taxon>Paraneoptera</taxon>
        <taxon>Hemiptera</taxon>
        <taxon>Sternorrhyncha</taxon>
        <taxon>Aphidomorpha</taxon>
        <taxon>Aphidoidea</taxon>
        <taxon>Aphididae</taxon>
        <taxon>Macrosiphini</taxon>
        <taxon>Macrosiphum</taxon>
    </lineage>
</organism>
<reference evidence="2 3" key="1">
    <citation type="submission" date="2023-01" db="EMBL/GenBank/DDBJ databases">
        <authorList>
            <person name="Whitehead M."/>
        </authorList>
    </citation>
    <scope>NUCLEOTIDE SEQUENCE [LARGE SCALE GENOMIC DNA]</scope>
</reference>